<dbReference type="Pfam" id="PF18939">
    <property type="entry name" value="DUF5686"/>
    <property type="match status" value="1"/>
</dbReference>
<evidence type="ECO:0000313" key="2">
    <source>
        <dbReference type="EMBL" id="PWJ55603.1"/>
    </source>
</evidence>
<feature type="signal peptide" evidence="1">
    <location>
        <begin position="1"/>
        <end position="21"/>
    </location>
</feature>
<feature type="chain" id="PRO_5016291994" evidence="1">
    <location>
        <begin position="22"/>
        <end position="837"/>
    </location>
</feature>
<proteinExistence type="predicted"/>
<protein>
    <submittedName>
        <fullName evidence="2">Carboxypeptidase-like protein</fullName>
    </submittedName>
</protein>
<dbReference type="SUPFAM" id="SSF49464">
    <property type="entry name" value="Carboxypeptidase regulatory domain-like"/>
    <property type="match status" value="1"/>
</dbReference>
<dbReference type="InterPro" id="IPR008969">
    <property type="entry name" value="CarboxyPept-like_regulatory"/>
</dbReference>
<accession>A0A316ACY8</accession>
<keyword evidence="2" id="KW-0378">Hydrolase</keyword>
<keyword evidence="3" id="KW-1185">Reference proteome</keyword>
<evidence type="ECO:0000256" key="1">
    <source>
        <dbReference type="SAM" id="SignalP"/>
    </source>
</evidence>
<dbReference type="InterPro" id="IPR043741">
    <property type="entry name" value="DUF5686"/>
</dbReference>
<evidence type="ECO:0000313" key="3">
    <source>
        <dbReference type="Proteomes" id="UP000245880"/>
    </source>
</evidence>
<keyword evidence="2" id="KW-0645">Protease</keyword>
<dbReference type="Proteomes" id="UP000245880">
    <property type="component" value="Unassembled WGS sequence"/>
</dbReference>
<dbReference type="OrthoDB" id="983143at2"/>
<dbReference type="EMBL" id="QGDT01000013">
    <property type="protein sequence ID" value="PWJ55603.1"/>
    <property type="molecule type" value="Genomic_DNA"/>
</dbReference>
<comment type="caution">
    <text evidence="2">The sequence shown here is derived from an EMBL/GenBank/DDBJ whole genome shotgun (WGS) entry which is preliminary data.</text>
</comment>
<dbReference type="Pfam" id="PF13715">
    <property type="entry name" value="CarbopepD_reg_2"/>
    <property type="match status" value="1"/>
</dbReference>
<dbReference type="GO" id="GO:0004180">
    <property type="term" value="F:carboxypeptidase activity"/>
    <property type="evidence" value="ECO:0007669"/>
    <property type="project" value="UniProtKB-KW"/>
</dbReference>
<keyword evidence="2" id="KW-0121">Carboxypeptidase</keyword>
<keyword evidence="1" id="KW-0732">Signal</keyword>
<name>A0A316ACY8_9BACT</name>
<dbReference type="RefSeq" id="WP_109677082.1">
    <property type="nucleotide sequence ID" value="NZ_QGDT01000013.1"/>
</dbReference>
<gene>
    <name evidence="2" type="ORF">CLV98_11379</name>
</gene>
<reference evidence="2 3" key="1">
    <citation type="submission" date="2018-03" db="EMBL/GenBank/DDBJ databases">
        <title>Genomic Encyclopedia of Archaeal and Bacterial Type Strains, Phase II (KMG-II): from individual species to whole genera.</title>
        <authorList>
            <person name="Goeker M."/>
        </authorList>
    </citation>
    <scope>NUCLEOTIDE SEQUENCE [LARGE SCALE GENOMIC DNA]</scope>
    <source>
        <strain evidence="2 3">DSM 100346</strain>
    </source>
</reference>
<dbReference type="AlphaFoldDB" id="A0A316ACY8"/>
<organism evidence="2 3">
    <name type="scientific">Dyadobacter jejuensis</name>
    <dbReference type="NCBI Taxonomy" id="1082580"/>
    <lineage>
        <taxon>Bacteria</taxon>
        <taxon>Pseudomonadati</taxon>
        <taxon>Bacteroidota</taxon>
        <taxon>Cytophagia</taxon>
        <taxon>Cytophagales</taxon>
        <taxon>Spirosomataceae</taxon>
        <taxon>Dyadobacter</taxon>
    </lineage>
</organism>
<dbReference type="Gene3D" id="2.60.40.1120">
    <property type="entry name" value="Carboxypeptidase-like, regulatory domain"/>
    <property type="match status" value="1"/>
</dbReference>
<sequence length="837" mass="95686">MKKILLLLFVVELVSSIKIHAQTNHTIKGRIIDATTGDPVPFANVGIKASISGAITDFDGFYTISFTPPADSLTVSYVGYATKSKAIMAGVAEQTIDFQITPGALQLREVKIFAGENPAFAILRKIVLNKKRNNIENVNAYQYTSYNKIQIDIDNLSEKFRNRKAVKKMTHIMDQYDEVKGEDGETIIPIFISESVSDVFSRNNPKKKKEIINKTKVSGVGLTDGSFVSQVVGSSFQQYNFYENWLNILEKDFVSPISDSWKLYYDYYLADSVNNGDSHDYLIEFEPRQKQDLAFRGSFWVDGVSFALTQMDATVSRDANLNFIEKIKIQQSYEQLDEQDAWVPSKTRVLIDVEEPTVQAAGMLLKFYSANSDYVVGEPKPNGFYDTAIELKEDYMDHDSTYWQKSRPESLTLPEKLSFQLIDSLKVLPVVKTYTEILNIFVNGYKKIDKWNIDIGPYLFLYANNTIEGNRFRLGFRTDPGFSRKWILHGYGAIGTKDKQFKYGAGVDYIFSRKPWTIGGFSYSKDLERLGLATETIGSNTLFGAFSRFGNLRRAYWQEDYSMYLKRELVKGLSGSIQLRHRNFKPLFPFVYRTQPSLGEDSPLQSNYDVTELNMETRFARNETFLQNDNERISMGNGNSPIFTLRYTLGIKNLISSDFHYHKFSFNAKQSFRLGALGRTEYNLTLGMIPSTIPYTLLYTPLGNESLFYVENAFNLMNYFEFISDKYATLSVEHNFQGFILNRIPAIKKLKWRLLATGKVFYGNVSTANKNIIPTQDLDGNLMPTFNYLGNTPYVELGYGVDNIFKVGRVDFVHRLTYLKNTDVSPFAVKISFWFNL</sequence>